<evidence type="ECO:0000313" key="1">
    <source>
        <dbReference type="EMBL" id="AYP68351.1"/>
    </source>
</evidence>
<organism evidence="1 2">
    <name type="scientific">Bacillus phage vB_BcoS-136</name>
    <dbReference type="NCBI Taxonomy" id="2419619"/>
    <lineage>
        <taxon>Viruses</taxon>
        <taxon>Duplodnaviria</taxon>
        <taxon>Heunggongvirae</taxon>
        <taxon>Uroviricota</taxon>
        <taxon>Caudoviricetes</taxon>
        <taxon>Heleneionescovirinae</taxon>
        <taxon>Kenyattavirus</taxon>
        <taxon>Kenyattavirus kv136</taxon>
    </lineage>
</organism>
<evidence type="ECO:0008006" key="3">
    <source>
        <dbReference type="Google" id="ProtNLM"/>
    </source>
</evidence>
<name>A0A3G3BWA2_9CAUD</name>
<gene>
    <name evidence="1" type="ORF">vBBcoS136_00237</name>
</gene>
<dbReference type="Proteomes" id="UP000274199">
    <property type="component" value="Segment"/>
</dbReference>
<proteinExistence type="predicted"/>
<accession>A0A3G3BWA2</accession>
<sequence>MKIKYIFLLLITALFLAGCDSTDYNKSVSEEIQIEIAKEFDVPISHIKVEVVKNDRWRFTVKKFLINIKGQDKTYMYIGNENVGYELLVYDE</sequence>
<dbReference type="PROSITE" id="PS51257">
    <property type="entry name" value="PROKAR_LIPOPROTEIN"/>
    <property type="match status" value="1"/>
</dbReference>
<evidence type="ECO:0000313" key="2">
    <source>
        <dbReference type="Proteomes" id="UP000274199"/>
    </source>
</evidence>
<protein>
    <recommendedName>
        <fullName evidence="3">Lipoprotein</fullName>
    </recommendedName>
</protein>
<reference evidence="1 2" key="1">
    <citation type="submission" date="2018-09" db="EMBL/GenBank/DDBJ databases">
        <title>Comparative Genomic Analysis of Eight Novel Haloalkaliphilic Bacteriophages from Lake Elmenteita, Kenya.</title>
        <authorList>
            <person name="Akhwale J.K."/>
        </authorList>
    </citation>
    <scope>NUCLEOTIDE SEQUENCE [LARGE SCALE GENOMIC DNA]</scope>
</reference>
<dbReference type="EMBL" id="MH884508">
    <property type="protein sequence ID" value="AYP68351.1"/>
    <property type="molecule type" value="Genomic_DNA"/>
</dbReference>
<keyword evidence="2" id="KW-1185">Reference proteome</keyword>